<reference evidence="1 2" key="1">
    <citation type="submission" date="2019-12" db="EMBL/GenBank/DDBJ databases">
        <authorList>
            <person name="Scholz U."/>
            <person name="Mascher M."/>
            <person name="Fiebig A."/>
        </authorList>
    </citation>
    <scope>NUCLEOTIDE SEQUENCE</scope>
</reference>
<accession>A0A7I8JLY6</accession>
<keyword evidence="2" id="KW-1185">Reference proteome</keyword>
<name>A0A7I8JLY6_SPIIN</name>
<sequence>MEPREASLRVIKDLQAVLYRTVASGRGKRDRFTADTGRKLDNVARLQTRVPALLALGVAAGAVFQGVGSAAPHVLGAFGKMWRAVLSAGR</sequence>
<dbReference type="EMBL" id="CACRZD030000014">
    <property type="protein sequence ID" value="CAA6671176.1"/>
    <property type="molecule type" value="Genomic_DNA"/>
</dbReference>
<dbReference type="AlphaFoldDB" id="A0A7I8JLY6"/>
<gene>
    <name evidence="1" type="ORF">SI7747_14017581</name>
</gene>
<dbReference type="EMBL" id="LR743601">
    <property type="protein sequence ID" value="CAA2631933.1"/>
    <property type="molecule type" value="Genomic_DNA"/>
</dbReference>
<proteinExistence type="predicted"/>
<evidence type="ECO:0000313" key="1">
    <source>
        <dbReference type="EMBL" id="CAA2631933.1"/>
    </source>
</evidence>
<organism evidence="1">
    <name type="scientific">Spirodela intermedia</name>
    <name type="common">Intermediate duckweed</name>
    <dbReference type="NCBI Taxonomy" id="51605"/>
    <lineage>
        <taxon>Eukaryota</taxon>
        <taxon>Viridiplantae</taxon>
        <taxon>Streptophyta</taxon>
        <taxon>Embryophyta</taxon>
        <taxon>Tracheophyta</taxon>
        <taxon>Spermatophyta</taxon>
        <taxon>Magnoliopsida</taxon>
        <taxon>Liliopsida</taxon>
        <taxon>Araceae</taxon>
        <taxon>Lemnoideae</taxon>
        <taxon>Spirodela</taxon>
    </lineage>
</organism>
<protein>
    <submittedName>
        <fullName evidence="1">Uncharacterized protein</fullName>
    </submittedName>
</protein>
<evidence type="ECO:0000313" key="2">
    <source>
        <dbReference type="Proteomes" id="UP001189122"/>
    </source>
</evidence>
<dbReference type="Proteomes" id="UP001189122">
    <property type="component" value="Unassembled WGS sequence"/>
</dbReference>